<evidence type="ECO:0000313" key="3">
    <source>
        <dbReference type="EMBL" id="MTT75761.1"/>
    </source>
</evidence>
<dbReference type="EMBL" id="WNBM01000002">
    <property type="protein sequence ID" value="MTT75761.1"/>
    <property type="molecule type" value="Genomic_DNA"/>
</dbReference>
<dbReference type="Pfam" id="PF07963">
    <property type="entry name" value="N_methyl"/>
    <property type="match status" value="1"/>
</dbReference>
<organism evidence="3 6">
    <name type="scientific">Phascolarctobacterium faecium</name>
    <dbReference type="NCBI Taxonomy" id="33025"/>
    <lineage>
        <taxon>Bacteria</taxon>
        <taxon>Bacillati</taxon>
        <taxon>Bacillota</taxon>
        <taxon>Negativicutes</taxon>
        <taxon>Acidaminococcales</taxon>
        <taxon>Acidaminococcaceae</taxon>
        <taxon>Phascolarctobacterium</taxon>
    </lineage>
</organism>
<dbReference type="AlphaFoldDB" id="A0A7X2XFG7"/>
<reference evidence="5 6" key="1">
    <citation type="journal article" date="2019" name="Nat. Med.">
        <title>A library of human gut bacterial isolates paired with longitudinal multiomics data enables mechanistic microbiome research.</title>
        <authorList>
            <person name="Poyet M."/>
            <person name="Groussin M."/>
            <person name="Gibbons S.M."/>
            <person name="Avila-Pacheco J."/>
            <person name="Jiang X."/>
            <person name="Kearney S.M."/>
            <person name="Perrotta A.R."/>
            <person name="Berdy B."/>
            <person name="Zhao S."/>
            <person name="Lieberman T.D."/>
            <person name="Swanson P.K."/>
            <person name="Smith M."/>
            <person name="Roesemann S."/>
            <person name="Alexander J.E."/>
            <person name="Rich S.A."/>
            <person name="Livny J."/>
            <person name="Vlamakis H."/>
            <person name="Clish C."/>
            <person name="Bullock K."/>
            <person name="Deik A."/>
            <person name="Scott J."/>
            <person name="Pierce K.A."/>
            <person name="Xavier R.J."/>
            <person name="Alm E.J."/>
        </authorList>
    </citation>
    <scope>NUCLEOTIDE SEQUENCE [LARGE SCALE GENOMIC DNA]</scope>
    <source>
        <strain evidence="3 6">BIOML-A13</strain>
        <strain evidence="4 5">BIOML-A3</strain>
    </source>
</reference>
<proteinExistence type="predicted"/>
<dbReference type="OrthoDB" id="2086340at2"/>
<keyword evidence="5" id="KW-1185">Reference proteome</keyword>
<name>A0A7X2XFG7_9FIRM</name>
<accession>A0A7X2XFG7</accession>
<keyword evidence="1" id="KW-0812">Transmembrane</keyword>
<sequence>MKKQSGFTLIELVVAMAVLGLIMGAMVHLFGSSVTSLHVGARQEVVYEEARLLMNELKTTLRYADKDSIDPEQPTVSTSKFSYKGNLWDMHMDIAQGTNKEYKVTVEWKYDTKKQLQVTREDITDGSKKITIFPNDSNNSIFEGKFPVTSETLTLNDGNTVIMYKIALPLQYEFNGQMKTQTLETKVVPSKDEVTETPEEKMLKEYTSLVSIWHKLKNGEVLTSSERNSLGDFKKFFGTSNDSLWQLGNNDKIREYLLSEKYGGAWFSVNINGKTVYMNPYGYGDTNVPITVDNVFLIGYTDPDKTTGWNVNYVYNPENKKWYHLIKNGGVSVSLPFNKVKDLINGSGWEIVGRS</sequence>
<evidence type="ECO:0000313" key="4">
    <source>
        <dbReference type="EMBL" id="MTU03823.1"/>
    </source>
</evidence>
<evidence type="ECO:0000256" key="1">
    <source>
        <dbReference type="SAM" id="Phobius"/>
    </source>
</evidence>
<dbReference type="RefSeq" id="WP_149955588.1">
    <property type="nucleotide sequence ID" value="NZ_JBKYII010000001.1"/>
</dbReference>
<dbReference type="SUPFAM" id="SSF54523">
    <property type="entry name" value="Pili subunits"/>
    <property type="match status" value="1"/>
</dbReference>
<dbReference type="InterPro" id="IPR040599">
    <property type="entry name" value="PilJ_C"/>
</dbReference>
<feature type="domain" description="Pilin PilJ C-terminal" evidence="2">
    <location>
        <begin position="248"/>
        <end position="326"/>
    </location>
</feature>
<dbReference type="InterPro" id="IPR012902">
    <property type="entry name" value="N_methyl_site"/>
</dbReference>
<evidence type="ECO:0000259" key="2">
    <source>
        <dbReference type="Pfam" id="PF18223"/>
    </source>
</evidence>
<dbReference type="Pfam" id="PF18223">
    <property type="entry name" value="PilJ_C"/>
    <property type="match status" value="1"/>
</dbReference>
<dbReference type="Proteomes" id="UP000443070">
    <property type="component" value="Unassembled WGS sequence"/>
</dbReference>
<keyword evidence="1" id="KW-1133">Transmembrane helix</keyword>
<comment type="caution">
    <text evidence="3">The sequence shown here is derived from an EMBL/GenBank/DDBJ whole genome shotgun (WGS) entry which is preliminary data.</text>
</comment>
<dbReference type="Proteomes" id="UP000484547">
    <property type="component" value="Unassembled WGS sequence"/>
</dbReference>
<gene>
    <name evidence="3" type="ORF">GMD11_05685</name>
    <name evidence="4" type="ORF">GMD18_05330</name>
</gene>
<feature type="transmembrane region" description="Helical" evidence="1">
    <location>
        <begin position="12"/>
        <end position="31"/>
    </location>
</feature>
<evidence type="ECO:0000313" key="6">
    <source>
        <dbReference type="Proteomes" id="UP000484547"/>
    </source>
</evidence>
<dbReference type="Gene3D" id="3.30.1690.20">
    <property type="match status" value="1"/>
</dbReference>
<evidence type="ECO:0000313" key="5">
    <source>
        <dbReference type="Proteomes" id="UP000443070"/>
    </source>
</evidence>
<dbReference type="PROSITE" id="PS00409">
    <property type="entry name" value="PROKAR_NTER_METHYL"/>
    <property type="match status" value="1"/>
</dbReference>
<keyword evidence="1" id="KW-0472">Membrane</keyword>
<dbReference type="EMBL" id="WNBW01000002">
    <property type="protein sequence ID" value="MTU03823.1"/>
    <property type="molecule type" value="Genomic_DNA"/>
</dbReference>
<dbReference type="NCBIfam" id="TIGR02532">
    <property type="entry name" value="IV_pilin_GFxxxE"/>
    <property type="match status" value="1"/>
</dbReference>
<dbReference type="InterPro" id="IPR045584">
    <property type="entry name" value="Pilin-like"/>
</dbReference>
<protein>
    <submittedName>
        <fullName evidence="3">Prepilin-type N-terminal cleavage/methylation domain-containing protein</fullName>
    </submittedName>
</protein>